<name>A0AAD7WW48_9TELE</name>
<comment type="caution">
    <text evidence="1">The sequence shown here is derived from an EMBL/GenBank/DDBJ whole genome shotgun (WGS) entry which is preliminary data.</text>
</comment>
<sequence length="96" mass="10288">MGETSGHSDTRPLPQWESVAPRAVCLRRSGCATELCLVVVVRRGHSGSQAELRGRGRGRAPLTANTFKTSFTSARASLMDGDAEKPKGARCVEMQS</sequence>
<reference evidence="1" key="1">
    <citation type="journal article" date="2023" name="Science">
        <title>Genome structures resolve the early diversification of teleost fishes.</title>
        <authorList>
            <person name="Parey E."/>
            <person name="Louis A."/>
            <person name="Montfort J."/>
            <person name="Bouchez O."/>
            <person name="Roques C."/>
            <person name="Iampietro C."/>
            <person name="Lluch J."/>
            <person name="Castinel A."/>
            <person name="Donnadieu C."/>
            <person name="Desvignes T."/>
            <person name="Floi Bucao C."/>
            <person name="Jouanno E."/>
            <person name="Wen M."/>
            <person name="Mejri S."/>
            <person name="Dirks R."/>
            <person name="Jansen H."/>
            <person name="Henkel C."/>
            <person name="Chen W.J."/>
            <person name="Zahm M."/>
            <person name="Cabau C."/>
            <person name="Klopp C."/>
            <person name="Thompson A.W."/>
            <person name="Robinson-Rechavi M."/>
            <person name="Braasch I."/>
            <person name="Lecointre G."/>
            <person name="Bobe J."/>
            <person name="Postlethwait J.H."/>
            <person name="Berthelot C."/>
            <person name="Roest Crollius H."/>
            <person name="Guiguen Y."/>
        </authorList>
    </citation>
    <scope>NUCLEOTIDE SEQUENCE</scope>
    <source>
        <strain evidence="1">NC1722</strain>
    </source>
</reference>
<organism evidence="1 2">
    <name type="scientific">Aldrovandia affinis</name>
    <dbReference type="NCBI Taxonomy" id="143900"/>
    <lineage>
        <taxon>Eukaryota</taxon>
        <taxon>Metazoa</taxon>
        <taxon>Chordata</taxon>
        <taxon>Craniata</taxon>
        <taxon>Vertebrata</taxon>
        <taxon>Euteleostomi</taxon>
        <taxon>Actinopterygii</taxon>
        <taxon>Neopterygii</taxon>
        <taxon>Teleostei</taxon>
        <taxon>Notacanthiformes</taxon>
        <taxon>Halosauridae</taxon>
        <taxon>Aldrovandia</taxon>
    </lineage>
</organism>
<dbReference type="Proteomes" id="UP001221898">
    <property type="component" value="Unassembled WGS sequence"/>
</dbReference>
<accession>A0AAD7WW48</accession>
<dbReference type="EMBL" id="JAINUG010000026">
    <property type="protein sequence ID" value="KAJ8410444.1"/>
    <property type="molecule type" value="Genomic_DNA"/>
</dbReference>
<evidence type="ECO:0000313" key="1">
    <source>
        <dbReference type="EMBL" id="KAJ8410444.1"/>
    </source>
</evidence>
<gene>
    <name evidence="1" type="ORF">AAFF_G00193480</name>
</gene>
<proteinExistence type="predicted"/>
<keyword evidence="2" id="KW-1185">Reference proteome</keyword>
<dbReference type="AlphaFoldDB" id="A0AAD7WW48"/>
<evidence type="ECO:0000313" key="2">
    <source>
        <dbReference type="Proteomes" id="UP001221898"/>
    </source>
</evidence>
<protein>
    <submittedName>
        <fullName evidence="1">Uncharacterized protein</fullName>
    </submittedName>
</protein>